<name>A0A834WIS1_9FABA</name>
<keyword evidence="3" id="KW-1185">Reference proteome</keyword>
<dbReference type="EMBL" id="JAAIUW010000008">
    <property type="protein sequence ID" value="KAF7818584.1"/>
    <property type="molecule type" value="Genomic_DNA"/>
</dbReference>
<feature type="region of interest" description="Disordered" evidence="1">
    <location>
        <begin position="1"/>
        <end position="29"/>
    </location>
</feature>
<dbReference type="AlphaFoldDB" id="A0A834WIS1"/>
<protein>
    <submittedName>
        <fullName evidence="2">Uncharacterized protein</fullName>
    </submittedName>
</protein>
<evidence type="ECO:0000313" key="2">
    <source>
        <dbReference type="EMBL" id="KAF7818584.1"/>
    </source>
</evidence>
<reference evidence="2" key="1">
    <citation type="submission" date="2020-09" db="EMBL/GenBank/DDBJ databases">
        <title>Genome-Enabled Discovery of Anthraquinone Biosynthesis in Senna tora.</title>
        <authorList>
            <person name="Kang S.-H."/>
            <person name="Pandey R.P."/>
            <person name="Lee C.-M."/>
            <person name="Sim J.-S."/>
            <person name="Jeong J.-T."/>
            <person name="Choi B.-S."/>
            <person name="Jung M."/>
            <person name="Ginzburg D."/>
            <person name="Zhao K."/>
            <person name="Won S.Y."/>
            <person name="Oh T.-J."/>
            <person name="Yu Y."/>
            <person name="Kim N.-H."/>
            <person name="Lee O.R."/>
            <person name="Lee T.-H."/>
            <person name="Bashyal P."/>
            <person name="Kim T.-S."/>
            <person name="Lee W.-H."/>
            <person name="Kawkins C."/>
            <person name="Kim C.-K."/>
            <person name="Kim J.S."/>
            <person name="Ahn B.O."/>
            <person name="Rhee S.Y."/>
            <person name="Sohng J.K."/>
        </authorList>
    </citation>
    <scope>NUCLEOTIDE SEQUENCE</scope>
    <source>
        <tissue evidence="2">Leaf</tissue>
    </source>
</reference>
<gene>
    <name evidence="2" type="ORF">G2W53_024039</name>
</gene>
<evidence type="ECO:0000256" key="1">
    <source>
        <dbReference type="SAM" id="MobiDB-lite"/>
    </source>
</evidence>
<dbReference type="Proteomes" id="UP000634136">
    <property type="component" value="Unassembled WGS sequence"/>
</dbReference>
<proteinExistence type="predicted"/>
<evidence type="ECO:0000313" key="3">
    <source>
        <dbReference type="Proteomes" id="UP000634136"/>
    </source>
</evidence>
<comment type="caution">
    <text evidence="2">The sequence shown here is derived from an EMBL/GenBank/DDBJ whole genome shotgun (WGS) entry which is preliminary data.</text>
</comment>
<organism evidence="2 3">
    <name type="scientific">Senna tora</name>
    <dbReference type="NCBI Taxonomy" id="362788"/>
    <lineage>
        <taxon>Eukaryota</taxon>
        <taxon>Viridiplantae</taxon>
        <taxon>Streptophyta</taxon>
        <taxon>Embryophyta</taxon>
        <taxon>Tracheophyta</taxon>
        <taxon>Spermatophyta</taxon>
        <taxon>Magnoliopsida</taxon>
        <taxon>eudicotyledons</taxon>
        <taxon>Gunneridae</taxon>
        <taxon>Pentapetalae</taxon>
        <taxon>rosids</taxon>
        <taxon>fabids</taxon>
        <taxon>Fabales</taxon>
        <taxon>Fabaceae</taxon>
        <taxon>Caesalpinioideae</taxon>
        <taxon>Cassia clade</taxon>
        <taxon>Senna</taxon>
    </lineage>
</organism>
<sequence length="29" mass="2940">MPSTFIPSSGDVGSGQIPARLGDNHARTA</sequence>
<accession>A0A834WIS1</accession>